<evidence type="ECO:0000313" key="4">
    <source>
        <dbReference type="EMBL" id="KAH7963095.1"/>
    </source>
</evidence>
<accession>A0A9D4Q237</accession>
<feature type="compositionally biased region" description="Basic and acidic residues" evidence="2">
    <location>
        <begin position="343"/>
        <end position="362"/>
    </location>
</feature>
<dbReference type="Pfam" id="PF14705">
    <property type="entry name" value="Costars"/>
    <property type="match status" value="1"/>
</dbReference>
<dbReference type="Pfam" id="PF25432">
    <property type="entry name" value="FF_PRPF40A"/>
    <property type="match status" value="1"/>
</dbReference>
<dbReference type="InterPro" id="IPR038095">
    <property type="entry name" value="Costars_sf"/>
</dbReference>
<name>A0A9D4Q237_RHISA</name>
<dbReference type="Gene3D" id="1.10.10.1540">
    <property type="entry name" value="Costar domain"/>
    <property type="match status" value="1"/>
</dbReference>
<dbReference type="Proteomes" id="UP000821837">
    <property type="component" value="Chromosome 3"/>
</dbReference>
<dbReference type="InterPro" id="IPR027817">
    <property type="entry name" value="Costars_dom"/>
</dbReference>
<dbReference type="GO" id="GO:0003723">
    <property type="term" value="F:RNA binding"/>
    <property type="evidence" value="ECO:0007669"/>
    <property type="project" value="TreeGrafter"/>
</dbReference>
<feature type="domain" description="FF" evidence="3">
    <location>
        <begin position="172"/>
        <end position="228"/>
    </location>
</feature>
<feature type="coiled-coil region" evidence="1">
    <location>
        <begin position="3"/>
        <end position="45"/>
    </location>
</feature>
<proteinExistence type="predicted"/>
<dbReference type="GO" id="GO:0005685">
    <property type="term" value="C:U1 snRNP"/>
    <property type="evidence" value="ECO:0007669"/>
    <property type="project" value="TreeGrafter"/>
</dbReference>
<dbReference type="SUPFAM" id="SSF81698">
    <property type="entry name" value="FF domain"/>
    <property type="match status" value="2"/>
</dbReference>
<feature type="region of interest" description="Disordered" evidence="2">
    <location>
        <begin position="313"/>
        <end position="365"/>
    </location>
</feature>
<dbReference type="Gene3D" id="1.10.10.440">
    <property type="entry name" value="FF domain"/>
    <property type="match status" value="2"/>
</dbReference>
<dbReference type="InterPro" id="IPR002713">
    <property type="entry name" value="FF_domain"/>
</dbReference>
<dbReference type="PANTHER" id="PTHR11864">
    <property type="entry name" value="PRE-MRNA-PROCESSING PROTEIN PRP40"/>
    <property type="match status" value="1"/>
</dbReference>
<dbReference type="Pfam" id="PF01846">
    <property type="entry name" value="FF"/>
    <property type="match status" value="2"/>
</dbReference>
<dbReference type="PROSITE" id="PS51676">
    <property type="entry name" value="FF"/>
    <property type="match status" value="2"/>
</dbReference>
<dbReference type="InterPro" id="IPR039726">
    <property type="entry name" value="Prp40-like"/>
</dbReference>
<evidence type="ECO:0000313" key="5">
    <source>
        <dbReference type="Proteomes" id="UP000821837"/>
    </source>
</evidence>
<dbReference type="EMBL" id="JABSTV010001249">
    <property type="protein sequence ID" value="KAH7963095.1"/>
    <property type="molecule type" value="Genomic_DNA"/>
</dbReference>
<dbReference type="AlphaFoldDB" id="A0A9D4Q237"/>
<dbReference type="GO" id="GO:0071004">
    <property type="term" value="C:U2-type prespliceosome"/>
    <property type="evidence" value="ECO:0007669"/>
    <property type="project" value="TreeGrafter"/>
</dbReference>
<reference evidence="4" key="2">
    <citation type="submission" date="2021-09" db="EMBL/GenBank/DDBJ databases">
        <authorList>
            <person name="Jia N."/>
            <person name="Wang J."/>
            <person name="Shi W."/>
            <person name="Du L."/>
            <person name="Sun Y."/>
            <person name="Zhan W."/>
            <person name="Jiang J."/>
            <person name="Wang Q."/>
            <person name="Zhang B."/>
            <person name="Ji P."/>
            <person name="Sakyi L.B."/>
            <person name="Cui X."/>
            <person name="Yuan T."/>
            <person name="Jiang B."/>
            <person name="Yang W."/>
            <person name="Lam T.T.-Y."/>
            <person name="Chang Q."/>
            <person name="Ding S."/>
            <person name="Wang X."/>
            <person name="Zhu J."/>
            <person name="Ruan X."/>
            <person name="Zhao L."/>
            <person name="Wei J."/>
            <person name="Que T."/>
            <person name="Du C."/>
            <person name="Cheng J."/>
            <person name="Dai P."/>
            <person name="Han X."/>
            <person name="Huang E."/>
            <person name="Gao Y."/>
            <person name="Liu J."/>
            <person name="Shao H."/>
            <person name="Ye R."/>
            <person name="Li L."/>
            <person name="Wei W."/>
            <person name="Wang X."/>
            <person name="Wang C."/>
            <person name="Huo Q."/>
            <person name="Li W."/>
            <person name="Guo W."/>
            <person name="Chen H."/>
            <person name="Chen S."/>
            <person name="Zhou L."/>
            <person name="Zhou L."/>
            <person name="Ni X."/>
            <person name="Tian J."/>
            <person name="Zhou Y."/>
            <person name="Sheng Y."/>
            <person name="Liu T."/>
            <person name="Pan Y."/>
            <person name="Xia L."/>
            <person name="Li J."/>
            <person name="Zhao F."/>
            <person name="Cao W."/>
        </authorList>
    </citation>
    <scope>NUCLEOTIDE SEQUENCE</scope>
    <source>
        <strain evidence="4">Rsan-2018</strain>
        <tissue evidence="4">Larvae</tissue>
    </source>
</reference>
<dbReference type="PANTHER" id="PTHR11864:SF0">
    <property type="entry name" value="PRP40 PRE-MRNA PROCESSING FACTOR 40 HOMOLOG A (YEAST)"/>
    <property type="match status" value="1"/>
</dbReference>
<dbReference type="FunFam" id="1.10.10.440:FF:000003">
    <property type="entry name" value="Pre-mRNA processing factor 40 homolog A"/>
    <property type="match status" value="1"/>
</dbReference>
<feature type="coiled-coil region" evidence="1">
    <location>
        <begin position="151"/>
        <end position="178"/>
    </location>
</feature>
<gene>
    <name evidence="4" type="ORF">HPB52_019560</name>
</gene>
<dbReference type="InterPro" id="IPR036517">
    <property type="entry name" value="FF_domain_sf"/>
</dbReference>
<feature type="domain" description="FF" evidence="3">
    <location>
        <begin position="36"/>
        <end position="96"/>
    </location>
</feature>
<evidence type="ECO:0000256" key="2">
    <source>
        <dbReference type="SAM" id="MobiDB-lite"/>
    </source>
</evidence>
<comment type="caution">
    <text evidence="4">The sequence shown here is derived from an EMBL/GenBank/DDBJ whole genome shotgun (WGS) entry which is preliminary data.</text>
</comment>
<dbReference type="SMART" id="SM01283">
    <property type="entry name" value="Costars"/>
    <property type="match status" value="1"/>
</dbReference>
<dbReference type="SMART" id="SM00441">
    <property type="entry name" value="FF"/>
    <property type="match status" value="2"/>
</dbReference>
<sequence>MDKEDALIIFEDHIRQLEQEEEEEKERARRRLKRQQRKNREAFLTLLNELHEKGKLTSMSLWVELYSAIRADVRFTNMLGQPGSTPLDLFKFFVEDLKDRFHGEKKIIKEILREKNFVVEVNTVYDDFVTVISEDKRSATLDAGNVKLTYNSLLEKAAAREKERLKEEARKQRKLENAFRAMLKGAMPSIDSGSSWDQVRKQFEKEPAFINLSLESERMRIFKEYQLTLEASFAKHLIFSLESSSISVWSCRKIAYNTAHAFEHRGDYYVMIAAYAERDVSRAVLMADQEEEGKAKKEVRVFGRPELASKVAMFQRKAEDHERKQKDNPFSGRWDGSASSALSKDDPRYGHPEEGSKTEKRGKQAGQLISSEVRVLCENLHEFGTEQPDGTRAITFGELFQLYTSISNKVVGILLRARKHGLVDFEGEMLYQRRDDGVVIRLLRPIAEIHAEMGYDPALAQLPKTTPVLLGGKTAAS</sequence>
<evidence type="ECO:0000256" key="1">
    <source>
        <dbReference type="SAM" id="Coils"/>
    </source>
</evidence>
<organism evidence="4 5">
    <name type="scientific">Rhipicephalus sanguineus</name>
    <name type="common">Brown dog tick</name>
    <name type="synonym">Ixodes sanguineus</name>
    <dbReference type="NCBI Taxonomy" id="34632"/>
    <lineage>
        <taxon>Eukaryota</taxon>
        <taxon>Metazoa</taxon>
        <taxon>Ecdysozoa</taxon>
        <taxon>Arthropoda</taxon>
        <taxon>Chelicerata</taxon>
        <taxon>Arachnida</taxon>
        <taxon>Acari</taxon>
        <taxon>Parasitiformes</taxon>
        <taxon>Ixodida</taxon>
        <taxon>Ixodoidea</taxon>
        <taxon>Ixodidae</taxon>
        <taxon>Rhipicephalinae</taxon>
        <taxon>Rhipicephalus</taxon>
        <taxon>Rhipicephalus</taxon>
    </lineage>
</organism>
<dbReference type="GO" id="GO:0045292">
    <property type="term" value="P:mRNA cis splicing, via spliceosome"/>
    <property type="evidence" value="ECO:0007669"/>
    <property type="project" value="InterPro"/>
</dbReference>
<dbReference type="VEuPathDB" id="VectorBase:RSAN_055123"/>
<protein>
    <recommendedName>
        <fullName evidence="3">FF domain-containing protein</fullName>
    </recommendedName>
</protein>
<feature type="compositionally biased region" description="Basic and acidic residues" evidence="2">
    <location>
        <begin position="316"/>
        <end position="327"/>
    </location>
</feature>
<reference evidence="4" key="1">
    <citation type="journal article" date="2020" name="Cell">
        <title>Large-Scale Comparative Analyses of Tick Genomes Elucidate Their Genetic Diversity and Vector Capacities.</title>
        <authorList>
            <consortium name="Tick Genome and Microbiome Consortium (TIGMIC)"/>
            <person name="Jia N."/>
            <person name="Wang J."/>
            <person name="Shi W."/>
            <person name="Du L."/>
            <person name="Sun Y."/>
            <person name="Zhan W."/>
            <person name="Jiang J.F."/>
            <person name="Wang Q."/>
            <person name="Zhang B."/>
            <person name="Ji P."/>
            <person name="Bell-Sakyi L."/>
            <person name="Cui X.M."/>
            <person name="Yuan T.T."/>
            <person name="Jiang B.G."/>
            <person name="Yang W.F."/>
            <person name="Lam T.T."/>
            <person name="Chang Q.C."/>
            <person name="Ding S.J."/>
            <person name="Wang X.J."/>
            <person name="Zhu J.G."/>
            <person name="Ruan X.D."/>
            <person name="Zhao L."/>
            <person name="Wei J.T."/>
            <person name="Ye R.Z."/>
            <person name="Que T.C."/>
            <person name="Du C.H."/>
            <person name="Zhou Y.H."/>
            <person name="Cheng J.X."/>
            <person name="Dai P.F."/>
            <person name="Guo W.B."/>
            <person name="Han X.H."/>
            <person name="Huang E.J."/>
            <person name="Li L.F."/>
            <person name="Wei W."/>
            <person name="Gao Y.C."/>
            <person name="Liu J.Z."/>
            <person name="Shao H.Z."/>
            <person name="Wang X."/>
            <person name="Wang C.C."/>
            <person name="Yang T.C."/>
            <person name="Huo Q.B."/>
            <person name="Li W."/>
            <person name="Chen H.Y."/>
            <person name="Chen S.E."/>
            <person name="Zhou L.G."/>
            <person name="Ni X.B."/>
            <person name="Tian J.H."/>
            <person name="Sheng Y."/>
            <person name="Liu T."/>
            <person name="Pan Y.S."/>
            <person name="Xia L.Y."/>
            <person name="Li J."/>
            <person name="Zhao F."/>
            <person name="Cao W.C."/>
        </authorList>
    </citation>
    <scope>NUCLEOTIDE SEQUENCE</scope>
    <source>
        <strain evidence="4">Rsan-2018</strain>
    </source>
</reference>
<keyword evidence="1" id="KW-0175">Coiled coil</keyword>
<dbReference type="VEuPathDB" id="VectorBase:RSAN_047244"/>
<evidence type="ECO:0000259" key="3">
    <source>
        <dbReference type="PROSITE" id="PS51676"/>
    </source>
</evidence>
<keyword evidence="5" id="KW-1185">Reference proteome</keyword>